<sequence length="982" mass="111627">MKRLIPILVTGFLLLFLLPPDARGQQVIGLPQVTNFPHELTRAGTQNWKIGQDRFGVMYFANNSGLLSFNSKEWKLFRLPNKTVLRSLAIADDGRIYTGGQDAIGYFFPNERGVLEYFSLTGLLEESDRSFGDVWNIVIHDSTVFFRTTTKIFEIRPYSGVAHTHLAANGSSWTFMGLAQGRLYAQNGSQPLVVLAENSWMAVPGAQTLKDLFLINMLPYQGDTLLLATLHNGLFLMTAGQIEPMEEATALKKERIYTAREISPDLYALGTVSNGILLINRAGQVVRHFSTHNGLENNNIRSIFADRQGNLWAGLDEGVAMIDYLSPISKLSPAPKSRMATYTSLVHENKLYVGTSDGLYFAPLTGPVHGDISQSKGNFSLVPYSMGQVWSLQTIENRLFMGHHEGSFLVEGNKARFLSRRGGGSWLFRQLPGTSKILAGGYTGLQSLGYKNGSFSVDNAFRNLLGETLRFVEIDYSTHTVWASHPYRGIYKITMAPDYSSAVAVKLYTTANGLPGNNNNFVFTLNGEQVFATEKGIYKFVPSADRFVPSEAYAGIFGHLSIHFMRRDDKGRIWFATPGRMGVVEDDKLRYFPEFDGQLVGAFENIYPYNDQNILIGSNNGLIHFNYHQYKQRDNNIIARIGKVTITRKQDSLLFGGYFTQDNKMLDSQGNKSIAVLQPYMNAFHFEFHSNLFSHADKIMYSHKMVGLDNEWSSWTDKSSTDYTNLPHGEYRFEVMARDNLGNISAPASYSFIITPFWYQTRLAYSLYAILLISGATGMFRLHNRRLKHQRLKFEKEEAQLKYLHELELERNERELERNEREIIKLKNDHLETEVRYKNKELASTTMHLYKRGRLLTKIKEELSWATERLAGKEEKKDFVKLLKLISAEEKSDNDWEQFSIHFDEVHNSFLQNLKAAYPDLTPTDMKICAYIKMNLSSKEMAQLLSITIKGVEIARYRLRKKLQLTPDVNLADFIAGVRPNQ</sequence>
<feature type="coiled-coil region" evidence="2">
    <location>
        <begin position="802"/>
        <end position="836"/>
    </location>
</feature>
<gene>
    <name evidence="4" type="ORF">BC349_13265</name>
</gene>
<dbReference type="InterPro" id="IPR015943">
    <property type="entry name" value="WD40/YVTN_repeat-like_dom_sf"/>
</dbReference>
<dbReference type="Pfam" id="PF07494">
    <property type="entry name" value="Reg_prop"/>
    <property type="match status" value="1"/>
</dbReference>
<dbReference type="Proteomes" id="UP000765802">
    <property type="component" value="Unassembled WGS sequence"/>
</dbReference>
<evidence type="ECO:0000256" key="1">
    <source>
        <dbReference type="ARBA" id="ARBA00022553"/>
    </source>
</evidence>
<keyword evidence="2" id="KW-0175">Coiled coil</keyword>
<reference evidence="4 5" key="1">
    <citation type="submission" date="2016-07" db="EMBL/GenBank/DDBJ databases">
        <title>Genome analysis of Flavihumibacter stibioxidans YS-17.</title>
        <authorList>
            <person name="Shi K."/>
            <person name="Han Y."/>
            <person name="Wang G."/>
        </authorList>
    </citation>
    <scope>NUCLEOTIDE SEQUENCE [LARGE SCALE GENOMIC DNA]</scope>
    <source>
        <strain evidence="4 5">YS-17</strain>
    </source>
</reference>
<dbReference type="InterPro" id="IPR036388">
    <property type="entry name" value="WH-like_DNA-bd_sf"/>
</dbReference>
<dbReference type="PANTHER" id="PTHR43547">
    <property type="entry name" value="TWO-COMPONENT HISTIDINE KINASE"/>
    <property type="match status" value="1"/>
</dbReference>
<dbReference type="Gene3D" id="2.60.40.10">
    <property type="entry name" value="Immunoglobulins"/>
    <property type="match status" value="1"/>
</dbReference>
<proteinExistence type="predicted"/>
<name>A0ABR7MAQ7_9BACT</name>
<evidence type="ECO:0000313" key="4">
    <source>
        <dbReference type="EMBL" id="MBC6492026.1"/>
    </source>
</evidence>
<evidence type="ECO:0000259" key="3">
    <source>
        <dbReference type="SMART" id="SM00421"/>
    </source>
</evidence>
<dbReference type="EMBL" id="MBUA01000023">
    <property type="protein sequence ID" value="MBC6492026.1"/>
    <property type="molecule type" value="Genomic_DNA"/>
</dbReference>
<dbReference type="SUPFAM" id="SSF46894">
    <property type="entry name" value="C-terminal effector domain of the bipartite response regulators"/>
    <property type="match status" value="1"/>
</dbReference>
<evidence type="ECO:0000313" key="5">
    <source>
        <dbReference type="Proteomes" id="UP000765802"/>
    </source>
</evidence>
<feature type="domain" description="HTH luxR-type" evidence="3">
    <location>
        <begin position="918"/>
        <end position="975"/>
    </location>
</feature>
<organism evidence="4 5">
    <name type="scientific">Flavihumibacter stibioxidans</name>
    <dbReference type="NCBI Taxonomy" id="1834163"/>
    <lineage>
        <taxon>Bacteria</taxon>
        <taxon>Pseudomonadati</taxon>
        <taxon>Bacteroidota</taxon>
        <taxon>Chitinophagia</taxon>
        <taxon>Chitinophagales</taxon>
        <taxon>Chitinophagaceae</taxon>
        <taxon>Flavihumibacter</taxon>
    </lineage>
</organism>
<comment type="caution">
    <text evidence="4">The sequence shown here is derived from an EMBL/GenBank/DDBJ whole genome shotgun (WGS) entry which is preliminary data.</text>
</comment>
<evidence type="ECO:0000256" key="2">
    <source>
        <dbReference type="SAM" id="Coils"/>
    </source>
</evidence>
<keyword evidence="1" id="KW-0597">Phosphoprotein</keyword>
<accession>A0ABR7MAQ7</accession>
<dbReference type="Gene3D" id="2.130.10.10">
    <property type="entry name" value="YVTN repeat-like/Quinoprotein amine dehydrogenase"/>
    <property type="match status" value="2"/>
</dbReference>
<dbReference type="InterPro" id="IPR011123">
    <property type="entry name" value="Y_Y_Y"/>
</dbReference>
<dbReference type="Gene3D" id="1.10.10.10">
    <property type="entry name" value="Winged helix-like DNA-binding domain superfamily/Winged helix DNA-binding domain"/>
    <property type="match status" value="1"/>
</dbReference>
<dbReference type="InterPro" id="IPR016032">
    <property type="entry name" value="Sig_transdc_resp-reg_C-effctor"/>
</dbReference>
<dbReference type="SMART" id="SM00421">
    <property type="entry name" value="HTH_LUXR"/>
    <property type="match status" value="1"/>
</dbReference>
<dbReference type="Pfam" id="PF07495">
    <property type="entry name" value="Y_Y_Y"/>
    <property type="match status" value="1"/>
</dbReference>
<dbReference type="InterPro" id="IPR013783">
    <property type="entry name" value="Ig-like_fold"/>
</dbReference>
<keyword evidence="5" id="KW-1185">Reference proteome</keyword>
<dbReference type="SUPFAM" id="SSF63829">
    <property type="entry name" value="Calcium-dependent phosphotriesterase"/>
    <property type="match status" value="1"/>
</dbReference>
<protein>
    <recommendedName>
        <fullName evidence="3">HTH luxR-type domain-containing protein</fullName>
    </recommendedName>
</protein>
<dbReference type="InterPro" id="IPR011110">
    <property type="entry name" value="Reg_prop"/>
</dbReference>
<dbReference type="PANTHER" id="PTHR43547:SF2">
    <property type="entry name" value="HYBRID SIGNAL TRANSDUCTION HISTIDINE KINASE C"/>
    <property type="match status" value="1"/>
</dbReference>
<dbReference type="InterPro" id="IPR000792">
    <property type="entry name" value="Tscrpt_reg_LuxR_C"/>
</dbReference>